<accession>A0ACD3B4L5</accession>
<gene>
    <name evidence="1" type="ORF">BDN72DRAFT_837048</name>
</gene>
<evidence type="ECO:0000313" key="2">
    <source>
        <dbReference type="Proteomes" id="UP000308600"/>
    </source>
</evidence>
<protein>
    <submittedName>
        <fullName evidence="1">Uncharacterized protein</fullName>
    </submittedName>
</protein>
<organism evidence="1 2">
    <name type="scientific">Pluteus cervinus</name>
    <dbReference type="NCBI Taxonomy" id="181527"/>
    <lineage>
        <taxon>Eukaryota</taxon>
        <taxon>Fungi</taxon>
        <taxon>Dikarya</taxon>
        <taxon>Basidiomycota</taxon>
        <taxon>Agaricomycotina</taxon>
        <taxon>Agaricomycetes</taxon>
        <taxon>Agaricomycetidae</taxon>
        <taxon>Agaricales</taxon>
        <taxon>Pluteineae</taxon>
        <taxon>Pluteaceae</taxon>
        <taxon>Pluteus</taxon>
    </lineage>
</organism>
<evidence type="ECO:0000313" key="1">
    <source>
        <dbReference type="EMBL" id="TFK71902.1"/>
    </source>
</evidence>
<reference evidence="1 2" key="1">
    <citation type="journal article" date="2019" name="Nat. Ecol. Evol.">
        <title>Megaphylogeny resolves global patterns of mushroom evolution.</title>
        <authorList>
            <person name="Varga T."/>
            <person name="Krizsan K."/>
            <person name="Foldi C."/>
            <person name="Dima B."/>
            <person name="Sanchez-Garcia M."/>
            <person name="Sanchez-Ramirez S."/>
            <person name="Szollosi G.J."/>
            <person name="Szarkandi J.G."/>
            <person name="Papp V."/>
            <person name="Albert L."/>
            <person name="Andreopoulos W."/>
            <person name="Angelini C."/>
            <person name="Antonin V."/>
            <person name="Barry K.W."/>
            <person name="Bougher N.L."/>
            <person name="Buchanan P."/>
            <person name="Buyck B."/>
            <person name="Bense V."/>
            <person name="Catcheside P."/>
            <person name="Chovatia M."/>
            <person name="Cooper J."/>
            <person name="Damon W."/>
            <person name="Desjardin D."/>
            <person name="Finy P."/>
            <person name="Geml J."/>
            <person name="Haridas S."/>
            <person name="Hughes K."/>
            <person name="Justo A."/>
            <person name="Karasinski D."/>
            <person name="Kautmanova I."/>
            <person name="Kiss B."/>
            <person name="Kocsube S."/>
            <person name="Kotiranta H."/>
            <person name="LaButti K.M."/>
            <person name="Lechner B.E."/>
            <person name="Liimatainen K."/>
            <person name="Lipzen A."/>
            <person name="Lukacs Z."/>
            <person name="Mihaltcheva S."/>
            <person name="Morgado L.N."/>
            <person name="Niskanen T."/>
            <person name="Noordeloos M.E."/>
            <person name="Ohm R.A."/>
            <person name="Ortiz-Santana B."/>
            <person name="Ovrebo C."/>
            <person name="Racz N."/>
            <person name="Riley R."/>
            <person name="Savchenko A."/>
            <person name="Shiryaev A."/>
            <person name="Soop K."/>
            <person name="Spirin V."/>
            <person name="Szebenyi C."/>
            <person name="Tomsovsky M."/>
            <person name="Tulloss R.E."/>
            <person name="Uehling J."/>
            <person name="Grigoriev I.V."/>
            <person name="Vagvolgyi C."/>
            <person name="Papp T."/>
            <person name="Martin F.M."/>
            <person name="Miettinen O."/>
            <person name="Hibbett D.S."/>
            <person name="Nagy L.G."/>
        </authorList>
    </citation>
    <scope>NUCLEOTIDE SEQUENCE [LARGE SCALE GENOMIC DNA]</scope>
    <source>
        <strain evidence="1 2">NL-1719</strain>
    </source>
</reference>
<name>A0ACD3B4L5_9AGAR</name>
<proteinExistence type="predicted"/>
<keyword evidence="2" id="KW-1185">Reference proteome</keyword>
<sequence length="314" mass="35292">MSSPSLTSKSPPANDIAAVESQPFLFLSLPPELRANIYGMYLDETVVRIPGPPLPNTLDLLSTCRLIYNEASPQVISHATFSVWCTEELLYFLSSLPDNKLRALRHVAVWASPVGFFLDYPRKTSFMTYFLPSVLHCFPGLQLDTLVIRDGFHGPGIGEDELGNKIPDHHVQILLSKGKGWRELRYCTPCTMTVDAAENDQPKNWNLDLKKRDGEGSGAEVRMLVGKELVPYRVVDEGYEGGEEIGIDWYTQLREQEQANPPKPKDFKRRIDPSEISWKDVNESSPWREEDFTCFPGTDIVPKSGVEGVNHAPT</sequence>
<dbReference type="EMBL" id="ML208292">
    <property type="protein sequence ID" value="TFK71902.1"/>
    <property type="molecule type" value="Genomic_DNA"/>
</dbReference>
<dbReference type="Proteomes" id="UP000308600">
    <property type="component" value="Unassembled WGS sequence"/>
</dbReference>